<accession>A0A3B8WG63</accession>
<evidence type="ECO:0000313" key="3">
    <source>
        <dbReference type="Proteomes" id="UP000261325"/>
    </source>
</evidence>
<sequence>AANLTANPLESVTTVTVQIVTLLTGDQEFDSAKTLAAFALGAMLFLATLLLNVIALKIVRKYREQYD</sequence>
<feature type="transmembrane region" description="Helical" evidence="1">
    <location>
        <begin position="35"/>
        <end position="56"/>
    </location>
</feature>
<keyword evidence="1" id="KW-0472">Membrane</keyword>
<keyword evidence="1" id="KW-1133">Transmembrane helix</keyword>
<organism evidence="2 3">
    <name type="scientific">Marinobacter nauticus</name>
    <name type="common">Marinobacter hydrocarbonoclasticus</name>
    <name type="synonym">Marinobacter aquaeolei</name>
    <dbReference type="NCBI Taxonomy" id="2743"/>
    <lineage>
        <taxon>Bacteria</taxon>
        <taxon>Pseudomonadati</taxon>
        <taxon>Pseudomonadota</taxon>
        <taxon>Gammaproteobacteria</taxon>
        <taxon>Pseudomonadales</taxon>
        <taxon>Marinobacteraceae</taxon>
        <taxon>Marinobacter</taxon>
    </lineage>
</organism>
<evidence type="ECO:0000256" key="1">
    <source>
        <dbReference type="SAM" id="Phobius"/>
    </source>
</evidence>
<dbReference type="AlphaFoldDB" id="A0A3B8WG63"/>
<dbReference type="Proteomes" id="UP000261325">
    <property type="component" value="Unassembled WGS sequence"/>
</dbReference>
<protein>
    <submittedName>
        <fullName evidence="2">Phosphate ABC transporter permease subunit PstC</fullName>
    </submittedName>
</protein>
<gene>
    <name evidence="2" type="ORF">DCF82_11165</name>
</gene>
<dbReference type="EMBL" id="DLYI01000144">
    <property type="protein sequence ID" value="HAC28356.1"/>
    <property type="molecule type" value="Genomic_DNA"/>
</dbReference>
<feature type="non-terminal residue" evidence="2">
    <location>
        <position position="1"/>
    </location>
</feature>
<name>A0A3B8WG63_MARNT</name>
<comment type="caution">
    <text evidence="2">The sequence shown here is derived from an EMBL/GenBank/DDBJ whole genome shotgun (WGS) entry which is preliminary data.</text>
</comment>
<keyword evidence="1" id="KW-0812">Transmembrane</keyword>
<proteinExistence type="predicted"/>
<evidence type="ECO:0000313" key="2">
    <source>
        <dbReference type="EMBL" id="HAC28356.1"/>
    </source>
</evidence>
<reference evidence="2 3" key="1">
    <citation type="journal article" date="2018" name="Nat. Biotechnol.">
        <title>A standardized bacterial taxonomy based on genome phylogeny substantially revises the tree of life.</title>
        <authorList>
            <person name="Parks D.H."/>
            <person name="Chuvochina M."/>
            <person name="Waite D.W."/>
            <person name="Rinke C."/>
            <person name="Skarshewski A."/>
            <person name="Chaumeil P.A."/>
            <person name="Hugenholtz P."/>
        </authorList>
    </citation>
    <scope>NUCLEOTIDE SEQUENCE [LARGE SCALE GENOMIC DNA]</scope>
    <source>
        <strain evidence="2">UBA9049</strain>
    </source>
</reference>